<comment type="caution">
    <text evidence="4">The sequence shown here is derived from an EMBL/GenBank/DDBJ whole genome shotgun (WGS) entry which is preliminary data.</text>
</comment>
<evidence type="ECO:0000313" key="4">
    <source>
        <dbReference type="EMBL" id="MEA5365535.1"/>
    </source>
</evidence>
<dbReference type="Gene3D" id="3.40.50.720">
    <property type="entry name" value="NAD(P)-binding Rossmann-like Domain"/>
    <property type="match status" value="1"/>
</dbReference>
<keyword evidence="2" id="KW-0560">Oxidoreductase</keyword>
<gene>
    <name evidence="4" type="ORF">VA596_38835</name>
</gene>
<dbReference type="EMBL" id="JAYFSI010000012">
    <property type="protein sequence ID" value="MEA5365535.1"/>
    <property type="molecule type" value="Genomic_DNA"/>
</dbReference>
<protein>
    <submittedName>
        <fullName evidence="4">SDR family oxidoreductase</fullName>
    </submittedName>
</protein>
<dbReference type="PROSITE" id="PS00061">
    <property type="entry name" value="ADH_SHORT"/>
    <property type="match status" value="1"/>
</dbReference>
<dbReference type="InterPro" id="IPR002347">
    <property type="entry name" value="SDR_fam"/>
</dbReference>
<dbReference type="InterPro" id="IPR036291">
    <property type="entry name" value="NAD(P)-bd_dom_sf"/>
</dbReference>
<evidence type="ECO:0000256" key="2">
    <source>
        <dbReference type="ARBA" id="ARBA00023002"/>
    </source>
</evidence>
<sequence>MLFADRYPAIDPRGAVVAITGGARGIGRATAAEFAALGATVCVGDLDTALAEAVPGAHGFPLDVTVRESFTAFTEAVTSRFGRIDVLVNNAGVMPLGDFLEEPDAVGRTTMDVNVQGLVHGLRSVLPGMIARGRGHVVNVASMAGKIPLPGMAVYNASKFAAVGLTAAVRREYAGTGVSVSAVLPSAVRTELASGVRLGGALPTVDAKAVARAITGTLRTRRAETAVPRWVAGWDLLAALTPEPLMSRLRTLIGDDRALTSLDPAGRAAYSQRISAQVNGRE</sequence>
<dbReference type="NCBIfam" id="NF005878">
    <property type="entry name" value="PRK07825.1"/>
    <property type="match status" value="1"/>
</dbReference>
<name>A0ABU5RGY0_9PSEU</name>
<dbReference type="PRINTS" id="PR00080">
    <property type="entry name" value="SDRFAMILY"/>
</dbReference>
<evidence type="ECO:0000313" key="5">
    <source>
        <dbReference type="Proteomes" id="UP001304298"/>
    </source>
</evidence>
<dbReference type="InterPro" id="IPR020904">
    <property type="entry name" value="Sc_DH/Rdtase_CS"/>
</dbReference>
<dbReference type="RefSeq" id="WP_323334135.1">
    <property type="nucleotide sequence ID" value="NZ_JAYFSI010000012.1"/>
</dbReference>
<dbReference type="Pfam" id="PF00106">
    <property type="entry name" value="adh_short"/>
    <property type="match status" value="1"/>
</dbReference>
<dbReference type="CDD" id="cd05233">
    <property type="entry name" value="SDR_c"/>
    <property type="match status" value="1"/>
</dbReference>
<dbReference type="PRINTS" id="PR00081">
    <property type="entry name" value="GDHRDH"/>
</dbReference>
<comment type="similarity">
    <text evidence="1 3">Belongs to the short-chain dehydrogenases/reductases (SDR) family.</text>
</comment>
<reference evidence="4 5" key="1">
    <citation type="submission" date="2023-12" db="EMBL/GenBank/DDBJ databases">
        <title>Amycolatopsis sp. V23-08.</title>
        <authorList>
            <person name="Somphong A."/>
        </authorList>
    </citation>
    <scope>NUCLEOTIDE SEQUENCE [LARGE SCALE GENOMIC DNA]</scope>
    <source>
        <strain evidence="4 5">V23-08</strain>
    </source>
</reference>
<keyword evidence="5" id="KW-1185">Reference proteome</keyword>
<proteinExistence type="inferred from homology"/>
<dbReference type="PANTHER" id="PTHR24322:SF736">
    <property type="entry name" value="RETINOL DEHYDROGENASE 10"/>
    <property type="match status" value="1"/>
</dbReference>
<dbReference type="PANTHER" id="PTHR24322">
    <property type="entry name" value="PKSB"/>
    <property type="match status" value="1"/>
</dbReference>
<accession>A0ABU5RGY0</accession>
<dbReference type="SUPFAM" id="SSF51735">
    <property type="entry name" value="NAD(P)-binding Rossmann-fold domains"/>
    <property type="match status" value="1"/>
</dbReference>
<dbReference type="Proteomes" id="UP001304298">
    <property type="component" value="Unassembled WGS sequence"/>
</dbReference>
<evidence type="ECO:0000256" key="1">
    <source>
        <dbReference type="ARBA" id="ARBA00006484"/>
    </source>
</evidence>
<evidence type="ECO:0000256" key="3">
    <source>
        <dbReference type="RuleBase" id="RU000363"/>
    </source>
</evidence>
<organism evidence="4 5">
    <name type="scientific">Amycolatopsis heterodermiae</name>
    <dbReference type="NCBI Taxonomy" id="3110235"/>
    <lineage>
        <taxon>Bacteria</taxon>
        <taxon>Bacillati</taxon>
        <taxon>Actinomycetota</taxon>
        <taxon>Actinomycetes</taxon>
        <taxon>Pseudonocardiales</taxon>
        <taxon>Pseudonocardiaceae</taxon>
        <taxon>Amycolatopsis</taxon>
    </lineage>
</organism>